<dbReference type="EMBL" id="CP098502">
    <property type="protein sequence ID" value="UTI65318.1"/>
    <property type="molecule type" value="Genomic_DNA"/>
</dbReference>
<accession>A0ABY5DTH0</accession>
<dbReference type="InterPro" id="IPR045969">
    <property type="entry name" value="DUF5925"/>
</dbReference>
<dbReference type="RefSeq" id="WP_254572001.1">
    <property type="nucleotide sequence ID" value="NZ_CP098502.1"/>
</dbReference>
<dbReference type="SUPFAM" id="SSF52540">
    <property type="entry name" value="P-loop containing nucleoside triphosphate hydrolases"/>
    <property type="match status" value="1"/>
</dbReference>
<dbReference type="InterPro" id="IPR027417">
    <property type="entry name" value="P-loop_NTPase"/>
</dbReference>
<dbReference type="SMART" id="SM00382">
    <property type="entry name" value="AAA"/>
    <property type="match status" value="1"/>
</dbReference>
<dbReference type="Pfam" id="PF19347">
    <property type="entry name" value="DUF5925"/>
    <property type="match status" value="1"/>
</dbReference>
<protein>
    <submittedName>
        <fullName evidence="2">AAA family ATPase</fullName>
    </submittedName>
</protein>
<dbReference type="Gene3D" id="3.40.50.300">
    <property type="entry name" value="P-loop containing nucleotide triphosphate hydrolases"/>
    <property type="match status" value="1"/>
</dbReference>
<evidence type="ECO:0000313" key="2">
    <source>
        <dbReference type="EMBL" id="UTI65318.1"/>
    </source>
</evidence>
<keyword evidence="3" id="KW-1185">Reference proteome</keyword>
<feature type="domain" description="AAA+ ATPase" evidence="1">
    <location>
        <begin position="173"/>
        <end position="314"/>
    </location>
</feature>
<evidence type="ECO:0000259" key="1">
    <source>
        <dbReference type="SMART" id="SM00382"/>
    </source>
</evidence>
<proteinExistence type="predicted"/>
<dbReference type="InterPro" id="IPR003593">
    <property type="entry name" value="AAA+_ATPase"/>
</dbReference>
<organism evidence="2 3">
    <name type="scientific">Paraconexibacter antarcticus</name>
    <dbReference type="NCBI Taxonomy" id="2949664"/>
    <lineage>
        <taxon>Bacteria</taxon>
        <taxon>Bacillati</taxon>
        <taxon>Actinomycetota</taxon>
        <taxon>Thermoleophilia</taxon>
        <taxon>Solirubrobacterales</taxon>
        <taxon>Paraconexibacteraceae</taxon>
        <taxon>Paraconexibacter</taxon>
    </lineage>
</organism>
<reference evidence="2 3" key="1">
    <citation type="submission" date="2022-06" db="EMBL/GenBank/DDBJ databases">
        <title>Paraconexibacter antarcticus.</title>
        <authorList>
            <person name="Kim C.S."/>
        </authorList>
    </citation>
    <scope>NUCLEOTIDE SEQUENCE [LARGE SCALE GENOMIC DNA]</scope>
    <source>
        <strain evidence="2 3">02-257</strain>
    </source>
</reference>
<dbReference type="Proteomes" id="UP001056035">
    <property type="component" value="Chromosome"/>
</dbReference>
<dbReference type="Pfam" id="PF00004">
    <property type="entry name" value="AAA"/>
    <property type="match status" value="1"/>
</dbReference>
<name>A0ABY5DTH0_9ACTN</name>
<gene>
    <name evidence="2" type="ORF">NBH00_03690</name>
</gene>
<sequence>MHTDAHQPSTLAFNHDTTYFRVIDSRFLHETLNNDLPFMLGAEWVTGASLEDAPGDVLAKASYHHAETTEMLIRLAGSVAQLTLRERSLVVRIAAVSEDSAHRVRDRLSEALPEVDGSQLEVPIRFWWWQEDSAQQLARVLSVPSWKEVAENYEPGTRTSLDSMMAWNRPPVGGRLILWHGDPGTGKTNAARALAREWRDWAEFQFVTDPEQFLQNPGYLMNTVAPGRRRPAGDRVAKPWRVVVLEDSGEFLQPDAKHLQGQALSRLLNVGDGVLGQAMQALVLVTTNERVDTLHPALARPGRCLAKVEFGKLDRCEAHEWCTRHDVSPPSGSGPWPLAELFAHADGRSCTDGAARSIGFTAPS</sequence>
<dbReference type="InterPro" id="IPR003959">
    <property type="entry name" value="ATPase_AAA_core"/>
</dbReference>
<evidence type="ECO:0000313" key="3">
    <source>
        <dbReference type="Proteomes" id="UP001056035"/>
    </source>
</evidence>